<dbReference type="Proteomes" id="UP000054018">
    <property type="component" value="Unassembled WGS sequence"/>
</dbReference>
<accession>A0A0C9XF87</accession>
<dbReference type="EMBL" id="KN834355">
    <property type="protein sequence ID" value="KIK10940.1"/>
    <property type="molecule type" value="Genomic_DNA"/>
</dbReference>
<protein>
    <submittedName>
        <fullName evidence="1">Uncharacterized protein</fullName>
    </submittedName>
</protein>
<evidence type="ECO:0000313" key="1">
    <source>
        <dbReference type="EMBL" id="KIK10940.1"/>
    </source>
</evidence>
<gene>
    <name evidence="1" type="ORF">PISMIDRAFT_542171</name>
</gene>
<dbReference type="HOGENOM" id="CLU_2639031_0_0_1"/>
<keyword evidence="2" id="KW-1185">Reference proteome</keyword>
<reference evidence="1 2" key="1">
    <citation type="submission" date="2014-04" db="EMBL/GenBank/DDBJ databases">
        <authorList>
            <consortium name="DOE Joint Genome Institute"/>
            <person name="Kuo A."/>
            <person name="Kohler A."/>
            <person name="Costa M.D."/>
            <person name="Nagy L.G."/>
            <person name="Floudas D."/>
            <person name="Copeland A."/>
            <person name="Barry K.W."/>
            <person name="Cichocki N."/>
            <person name="Veneault-Fourrey C."/>
            <person name="LaButti K."/>
            <person name="Lindquist E.A."/>
            <person name="Lipzen A."/>
            <person name="Lundell T."/>
            <person name="Morin E."/>
            <person name="Murat C."/>
            <person name="Sun H."/>
            <person name="Tunlid A."/>
            <person name="Henrissat B."/>
            <person name="Grigoriev I.V."/>
            <person name="Hibbett D.S."/>
            <person name="Martin F."/>
            <person name="Nordberg H.P."/>
            <person name="Cantor M.N."/>
            <person name="Hua S.X."/>
        </authorList>
    </citation>
    <scope>NUCLEOTIDE SEQUENCE [LARGE SCALE GENOMIC DNA]</scope>
    <source>
        <strain evidence="1 2">441</strain>
    </source>
</reference>
<organism evidence="1 2">
    <name type="scientific">Pisolithus microcarpus 441</name>
    <dbReference type="NCBI Taxonomy" id="765257"/>
    <lineage>
        <taxon>Eukaryota</taxon>
        <taxon>Fungi</taxon>
        <taxon>Dikarya</taxon>
        <taxon>Basidiomycota</taxon>
        <taxon>Agaricomycotina</taxon>
        <taxon>Agaricomycetes</taxon>
        <taxon>Agaricomycetidae</taxon>
        <taxon>Boletales</taxon>
        <taxon>Sclerodermatineae</taxon>
        <taxon>Pisolithaceae</taxon>
        <taxon>Pisolithus</taxon>
    </lineage>
</organism>
<name>A0A0C9XF87_9AGAM</name>
<dbReference type="AlphaFoldDB" id="A0A0C9XF87"/>
<reference evidence="2" key="2">
    <citation type="submission" date="2015-01" db="EMBL/GenBank/DDBJ databases">
        <title>Evolutionary Origins and Diversification of the Mycorrhizal Mutualists.</title>
        <authorList>
            <consortium name="DOE Joint Genome Institute"/>
            <consortium name="Mycorrhizal Genomics Consortium"/>
            <person name="Kohler A."/>
            <person name="Kuo A."/>
            <person name="Nagy L.G."/>
            <person name="Floudas D."/>
            <person name="Copeland A."/>
            <person name="Barry K.W."/>
            <person name="Cichocki N."/>
            <person name="Veneault-Fourrey C."/>
            <person name="LaButti K."/>
            <person name="Lindquist E.A."/>
            <person name="Lipzen A."/>
            <person name="Lundell T."/>
            <person name="Morin E."/>
            <person name="Murat C."/>
            <person name="Riley R."/>
            <person name="Ohm R."/>
            <person name="Sun H."/>
            <person name="Tunlid A."/>
            <person name="Henrissat B."/>
            <person name="Grigoriev I.V."/>
            <person name="Hibbett D.S."/>
            <person name="Martin F."/>
        </authorList>
    </citation>
    <scope>NUCLEOTIDE SEQUENCE [LARGE SCALE GENOMIC DNA]</scope>
    <source>
        <strain evidence="2">441</strain>
    </source>
</reference>
<evidence type="ECO:0000313" key="2">
    <source>
        <dbReference type="Proteomes" id="UP000054018"/>
    </source>
</evidence>
<proteinExistence type="predicted"/>
<sequence length="77" mass="8643">MPVGAGELGKRVLYSLGGGGQTDVVDRQDNVRLLYDNSTLYSYRPLLTPTGRGHEYPESESSYFHCTRFTTRQKLVS</sequence>